<dbReference type="InterPro" id="IPR017867">
    <property type="entry name" value="Tyr_phospatase_low_mol_wt"/>
</dbReference>
<dbReference type="SUPFAM" id="SSF52788">
    <property type="entry name" value="Phosphotyrosine protein phosphatases I"/>
    <property type="match status" value="1"/>
</dbReference>
<dbReference type="SMART" id="SM00226">
    <property type="entry name" value="LMWPc"/>
    <property type="match status" value="1"/>
</dbReference>
<protein>
    <submittedName>
        <fullName evidence="4">Low molecular weight phosphotyrosine protein phosphatase</fullName>
    </submittedName>
</protein>
<dbReference type="CDD" id="cd16343">
    <property type="entry name" value="LMWPTP"/>
    <property type="match status" value="1"/>
</dbReference>
<comment type="caution">
    <text evidence="4">The sequence shown here is derived from an EMBL/GenBank/DDBJ whole genome shotgun (WGS) entry which is preliminary data.</text>
</comment>
<dbReference type="PANTHER" id="PTHR47439:SF1">
    <property type="entry name" value="ACID PHOSPHATASE"/>
    <property type="match status" value="1"/>
</dbReference>
<dbReference type="PANTHER" id="PTHR47439">
    <property type="entry name" value="LOW MOLECULAR WEIGHT PHOSPHOTYROSINE PROTEIN PHOSPHATASE-RELATED"/>
    <property type="match status" value="1"/>
</dbReference>
<comment type="similarity">
    <text evidence="1">Belongs to the low molecular weight phosphotyrosine protein phosphatase family.</text>
</comment>
<evidence type="ECO:0000313" key="5">
    <source>
        <dbReference type="Proteomes" id="UP000025756"/>
    </source>
</evidence>
<dbReference type="InterPro" id="IPR052995">
    <property type="entry name" value="LMW-PTP"/>
</dbReference>
<name>A0ABR4R9Q9_BORBO</name>
<evidence type="ECO:0000313" key="4">
    <source>
        <dbReference type="EMBL" id="KCV31962.1"/>
    </source>
</evidence>
<dbReference type="EMBL" id="JGWH01000151">
    <property type="protein sequence ID" value="KCV31962.1"/>
    <property type="molecule type" value="Genomic_DNA"/>
</dbReference>
<dbReference type="InterPro" id="IPR036196">
    <property type="entry name" value="Ptyr_pPase_sf"/>
</dbReference>
<dbReference type="InterPro" id="IPR023485">
    <property type="entry name" value="Ptyr_pPase"/>
</dbReference>
<dbReference type="Gene3D" id="3.40.50.2300">
    <property type="match status" value="1"/>
</dbReference>
<dbReference type="Pfam" id="PF01451">
    <property type="entry name" value="LMWPc"/>
    <property type="match status" value="1"/>
</dbReference>
<sequence>MLYSGFSRTLTPMMTKVLFVCMGNICRSPSAEGVFRHLVNDAGMGDVVRVDSAGTHAFHIGEAPDARAQAAARKRGYDLTHCAARQVTADDFREFDLILAMDWDNLAALQQQCPKAYQHKLMLLMRFANEFEEATVPDPYYGGPEGFGKVLDYLEDACQGVLELVRKRATQYQAA</sequence>
<organism evidence="4 5">
    <name type="scientific">Bordetella bronchiseptica 00-P-2796</name>
    <dbReference type="NCBI Taxonomy" id="1331199"/>
    <lineage>
        <taxon>Bacteria</taxon>
        <taxon>Pseudomonadati</taxon>
        <taxon>Pseudomonadota</taxon>
        <taxon>Betaproteobacteria</taxon>
        <taxon>Burkholderiales</taxon>
        <taxon>Alcaligenaceae</taxon>
        <taxon>Bordetella</taxon>
    </lineage>
</organism>
<accession>A0ABR4R9Q9</accession>
<dbReference type="PRINTS" id="PR00719">
    <property type="entry name" value="LMWPTPASE"/>
</dbReference>
<feature type="domain" description="Phosphotyrosine protein phosphatase I" evidence="3">
    <location>
        <begin position="15"/>
        <end position="164"/>
    </location>
</feature>
<dbReference type="Proteomes" id="UP000025756">
    <property type="component" value="Unassembled WGS sequence"/>
</dbReference>
<evidence type="ECO:0000256" key="1">
    <source>
        <dbReference type="ARBA" id="ARBA00011063"/>
    </source>
</evidence>
<evidence type="ECO:0000259" key="3">
    <source>
        <dbReference type="SMART" id="SM00226"/>
    </source>
</evidence>
<evidence type="ECO:0000256" key="2">
    <source>
        <dbReference type="ARBA" id="ARBA00022801"/>
    </source>
</evidence>
<proteinExistence type="inferred from homology"/>
<keyword evidence="5" id="KW-1185">Reference proteome</keyword>
<keyword evidence="2" id="KW-0378">Hydrolase</keyword>
<gene>
    <name evidence="4" type="ORF">L490_2059</name>
</gene>
<reference evidence="4 5" key="1">
    <citation type="submission" date="2014-03" db="EMBL/GenBank/DDBJ databases">
        <title>Genome sequence of Bordetella bronchiseptica.</title>
        <authorList>
            <person name="Harvill E."/>
            <person name="Goodfield L.L."/>
            <person name="Ivanov Y.V."/>
            <person name="Meyer J.A."/>
            <person name="Muse S.J."/>
            <person name="Jacobs N."/>
            <person name="Bendor L."/>
            <person name="Smallridge W.E."/>
            <person name="Brinkac L.M."/>
            <person name="Sanka R."/>
            <person name="Kim M."/>
            <person name="Losada L."/>
        </authorList>
    </citation>
    <scope>NUCLEOTIDE SEQUENCE [LARGE SCALE GENOMIC DNA]</scope>
    <source>
        <strain evidence="4 5">00-P-2796</strain>
    </source>
</reference>